<gene>
    <name evidence="15" type="ORF">K444DRAFT_521869</name>
</gene>
<dbReference type="PANTHER" id="PTHR22988:SF71">
    <property type="entry name" value="CITRON RHO-INTERACTING KINASE"/>
    <property type="match status" value="1"/>
</dbReference>
<feature type="compositionally biased region" description="Low complexity" evidence="12">
    <location>
        <begin position="1"/>
        <end position="16"/>
    </location>
</feature>
<dbReference type="Gene3D" id="3.30.200.20">
    <property type="entry name" value="Phosphorylase Kinase, domain 1"/>
    <property type="match status" value="2"/>
</dbReference>
<evidence type="ECO:0000256" key="12">
    <source>
        <dbReference type="SAM" id="MobiDB-lite"/>
    </source>
</evidence>
<feature type="region of interest" description="Disordered" evidence="12">
    <location>
        <begin position="215"/>
        <end position="243"/>
    </location>
</feature>
<dbReference type="GO" id="GO:0004674">
    <property type="term" value="F:protein serine/threonine kinase activity"/>
    <property type="evidence" value="ECO:0007669"/>
    <property type="project" value="UniProtKB-KW"/>
</dbReference>
<dbReference type="InterPro" id="IPR050839">
    <property type="entry name" value="Rho-assoc_Ser/Thr_Kinase"/>
</dbReference>
<dbReference type="FunFam" id="1.10.510.10:FF:000086">
    <property type="entry name" value="Non-specific serine/threonine protein kinase"/>
    <property type="match status" value="1"/>
</dbReference>
<accession>A0A2J6TM52</accession>
<evidence type="ECO:0000256" key="8">
    <source>
        <dbReference type="ARBA" id="ARBA00038271"/>
    </source>
</evidence>
<feature type="compositionally biased region" description="Polar residues" evidence="12">
    <location>
        <begin position="230"/>
        <end position="243"/>
    </location>
</feature>
<dbReference type="InParanoid" id="A0A2J6TM52"/>
<comment type="catalytic activity">
    <reaction evidence="9">
        <text>L-threonyl-[protein] + ATP = O-phospho-L-threonyl-[protein] + ADP + H(+)</text>
        <dbReference type="Rhea" id="RHEA:46608"/>
        <dbReference type="Rhea" id="RHEA-COMP:11060"/>
        <dbReference type="Rhea" id="RHEA-COMP:11605"/>
        <dbReference type="ChEBI" id="CHEBI:15378"/>
        <dbReference type="ChEBI" id="CHEBI:30013"/>
        <dbReference type="ChEBI" id="CHEBI:30616"/>
        <dbReference type="ChEBI" id="CHEBI:61977"/>
        <dbReference type="ChEBI" id="CHEBI:456216"/>
        <dbReference type="EC" id="2.7.11.1"/>
    </reaction>
</comment>
<feature type="compositionally biased region" description="Polar residues" evidence="12">
    <location>
        <begin position="138"/>
        <end position="152"/>
    </location>
</feature>
<feature type="domain" description="Protein kinase" evidence="13">
    <location>
        <begin position="264"/>
        <end position="567"/>
    </location>
</feature>
<name>A0A2J6TM52_9HELO</name>
<dbReference type="STRING" id="1095630.A0A2J6TM52"/>
<keyword evidence="3" id="KW-0597">Phosphoprotein</keyword>
<dbReference type="GO" id="GO:0005856">
    <property type="term" value="C:cytoskeleton"/>
    <property type="evidence" value="ECO:0007669"/>
    <property type="project" value="TreeGrafter"/>
</dbReference>
<dbReference type="SMART" id="SM00133">
    <property type="entry name" value="S_TK_X"/>
    <property type="match status" value="1"/>
</dbReference>
<dbReference type="GO" id="GO:0005524">
    <property type="term" value="F:ATP binding"/>
    <property type="evidence" value="ECO:0007669"/>
    <property type="project" value="UniProtKB-UniRule"/>
</dbReference>
<dbReference type="GO" id="GO:0005737">
    <property type="term" value="C:cytoplasm"/>
    <property type="evidence" value="ECO:0007669"/>
    <property type="project" value="TreeGrafter"/>
</dbReference>
<feature type="compositionally biased region" description="Low complexity" evidence="12">
    <location>
        <begin position="48"/>
        <end position="60"/>
    </location>
</feature>
<dbReference type="PROSITE" id="PS00107">
    <property type="entry name" value="PROTEIN_KINASE_ATP"/>
    <property type="match status" value="1"/>
</dbReference>
<feature type="binding site" evidence="11">
    <location>
        <position position="293"/>
    </location>
    <ligand>
        <name>ATP</name>
        <dbReference type="ChEBI" id="CHEBI:30616"/>
    </ligand>
</feature>
<dbReference type="InterPro" id="IPR000961">
    <property type="entry name" value="AGC-kinase_C"/>
</dbReference>
<dbReference type="PROSITE" id="PS00108">
    <property type="entry name" value="PROTEIN_KINASE_ST"/>
    <property type="match status" value="1"/>
</dbReference>
<dbReference type="PROSITE" id="PS50011">
    <property type="entry name" value="PROTEIN_KINASE_DOM"/>
    <property type="match status" value="1"/>
</dbReference>
<dbReference type="FunCoup" id="A0A2J6TM52">
    <property type="interactions" value="548"/>
</dbReference>
<dbReference type="InterPro" id="IPR000719">
    <property type="entry name" value="Prot_kinase_dom"/>
</dbReference>
<feature type="compositionally biased region" description="Low complexity" evidence="12">
    <location>
        <begin position="86"/>
        <end position="105"/>
    </location>
</feature>
<dbReference type="FunFam" id="3.30.200.20:FF:000192">
    <property type="entry name" value="Serine/threonine-protein kinase cot-1"/>
    <property type="match status" value="1"/>
</dbReference>
<dbReference type="FunFam" id="1.10.510.10:FF:000229">
    <property type="entry name" value="Serine/threonine-protein kinase cot-1"/>
    <property type="match status" value="1"/>
</dbReference>
<evidence type="ECO:0000256" key="10">
    <source>
        <dbReference type="ARBA" id="ARBA00048679"/>
    </source>
</evidence>
<dbReference type="OrthoDB" id="3638488at2759"/>
<organism evidence="15 16">
    <name type="scientific">Hyaloscypha bicolor E</name>
    <dbReference type="NCBI Taxonomy" id="1095630"/>
    <lineage>
        <taxon>Eukaryota</taxon>
        <taxon>Fungi</taxon>
        <taxon>Dikarya</taxon>
        <taxon>Ascomycota</taxon>
        <taxon>Pezizomycotina</taxon>
        <taxon>Leotiomycetes</taxon>
        <taxon>Helotiales</taxon>
        <taxon>Hyaloscyphaceae</taxon>
        <taxon>Hyaloscypha</taxon>
        <taxon>Hyaloscypha bicolor</taxon>
    </lineage>
</organism>
<comment type="similarity">
    <text evidence="8">Belongs to the protein kinase superfamily. STE Ser/Thr protein kinase family. COT1 subfamily.</text>
</comment>
<dbReference type="AlphaFoldDB" id="A0A2J6TM52"/>
<dbReference type="EC" id="2.7.11.1" evidence="1"/>
<evidence type="ECO:0000256" key="2">
    <source>
        <dbReference type="ARBA" id="ARBA00022527"/>
    </source>
</evidence>
<dbReference type="Proteomes" id="UP000235371">
    <property type="component" value="Unassembled WGS sequence"/>
</dbReference>
<feature type="region of interest" description="Disordered" evidence="12">
    <location>
        <begin position="1"/>
        <end position="152"/>
    </location>
</feature>
<evidence type="ECO:0000256" key="11">
    <source>
        <dbReference type="PROSITE-ProRule" id="PRU10141"/>
    </source>
</evidence>
<keyword evidence="16" id="KW-1185">Reference proteome</keyword>
<keyword evidence="7 11" id="KW-0067">ATP-binding</keyword>
<dbReference type="GO" id="GO:0071944">
    <property type="term" value="C:cell periphery"/>
    <property type="evidence" value="ECO:0007669"/>
    <property type="project" value="UniProtKB-ARBA"/>
</dbReference>
<evidence type="ECO:0000256" key="3">
    <source>
        <dbReference type="ARBA" id="ARBA00022553"/>
    </source>
</evidence>
<dbReference type="SUPFAM" id="SSF56112">
    <property type="entry name" value="Protein kinase-like (PK-like)"/>
    <property type="match status" value="1"/>
</dbReference>
<keyword evidence="2" id="KW-0723">Serine/threonine-protein kinase</keyword>
<dbReference type="GO" id="GO:0031032">
    <property type="term" value="P:actomyosin structure organization"/>
    <property type="evidence" value="ECO:0007669"/>
    <property type="project" value="TreeGrafter"/>
</dbReference>
<dbReference type="GeneID" id="36582237"/>
<comment type="catalytic activity">
    <reaction evidence="10">
        <text>L-seryl-[protein] + ATP = O-phospho-L-seryl-[protein] + ADP + H(+)</text>
        <dbReference type="Rhea" id="RHEA:17989"/>
        <dbReference type="Rhea" id="RHEA-COMP:9863"/>
        <dbReference type="Rhea" id="RHEA-COMP:11604"/>
        <dbReference type="ChEBI" id="CHEBI:15378"/>
        <dbReference type="ChEBI" id="CHEBI:29999"/>
        <dbReference type="ChEBI" id="CHEBI:30616"/>
        <dbReference type="ChEBI" id="CHEBI:83421"/>
        <dbReference type="ChEBI" id="CHEBI:456216"/>
        <dbReference type="EC" id="2.7.11.1"/>
    </reaction>
</comment>
<keyword evidence="6 15" id="KW-0418">Kinase</keyword>
<evidence type="ECO:0000256" key="4">
    <source>
        <dbReference type="ARBA" id="ARBA00022679"/>
    </source>
</evidence>
<protein>
    <recommendedName>
        <fullName evidence="1">non-specific serine/threonine protein kinase</fullName>
        <ecNumber evidence="1">2.7.11.1</ecNumber>
    </recommendedName>
</protein>
<dbReference type="InterPro" id="IPR011009">
    <property type="entry name" value="Kinase-like_dom_sf"/>
</dbReference>
<evidence type="ECO:0000256" key="7">
    <source>
        <dbReference type="ARBA" id="ARBA00022840"/>
    </source>
</evidence>
<dbReference type="PANTHER" id="PTHR22988">
    <property type="entry name" value="MYOTONIC DYSTROPHY S/T KINASE-RELATED"/>
    <property type="match status" value="1"/>
</dbReference>
<evidence type="ECO:0000259" key="13">
    <source>
        <dbReference type="PROSITE" id="PS50011"/>
    </source>
</evidence>
<dbReference type="RefSeq" id="XP_024740981.1">
    <property type="nucleotide sequence ID" value="XM_024874157.1"/>
</dbReference>
<evidence type="ECO:0000256" key="9">
    <source>
        <dbReference type="ARBA" id="ARBA00047899"/>
    </source>
</evidence>
<sequence>MDSNNNGNRFYLNLNNDRQAYPDRTYPTTPSTFPNPIFPSQAQGGGQQAQAQSSQQQQQQPYSTGFAPSGYFMNNPYPPSYPQQPPASNYPAPQAPQASYQQRPAPTNPNDATNGLVHQFSHQNLGGRASPYGGARQPSPSQRPRTAGATGQQVSYSNYLNAPMPAAPQQQNWPEFQPAPERNPDKYGPLAQTNQKRCAQLAEAFFKDSVRRARDRNVRQSEMEQRLADPNQSQARREQTWSNAGKQEGKYLRFLRTRDAPENYQTLKIIGKGAFGEVKLVQKKQDGKVYAMKSLIKSEMFKKDQLAHVRAERDILAESDSPWVVKLYTTFQDADFLYMLMEFLPGGDLMTMLIKYEIFSEDITRFYIAEIVLAIEAVHKYGFIHRDIKPDNILLDRGGHVKLTDFGLSTGFHKLHDNSYYQQLLQGKSSRPTNRNSVNLDQINLTVSNRSVINDWRKSRRVMAYSTVGTPDYIAPEIFSGHGYTQDCDWWSLGTIMFECQVGWPPFCAEDAHDTYRKIVNWRQSLYFPEDVQLGPEAENLIRSLVCNTENRLGRGGADEIKAHKFFRGVDFDGLRRIRAPFEPKLSSNVDTAYFPTDEIDQTDNATHMRIAAEASNQPRVDAPELSLPFIGYTFKRFDTYANNR</sequence>
<dbReference type="InterPro" id="IPR008271">
    <property type="entry name" value="Ser/Thr_kinase_AS"/>
</dbReference>
<feature type="compositionally biased region" description="Pro residues" evidence="12">
    <location>
        <begin position="76"/>
        <end position="85"/>
    </location>
</feature>
<evidence type="ECO:0000256" key="6">
    <source>
        <dbReference type="ARBA" id="ARBA00022777"/>
    </source>
</evidence>
<evidence type="ECO:0000256" key="1">
    <source>
        <dbReference type="ARBA" id="ARBA00012513"/>
    </source>
</evidence>
<proteinExistence type="inferred from homology"/>
<dbReference type="Gene3D" id="1.10.510.10">
    <property type="entry name" value="Transferase(Phosphotransferase) domain 1"/>
    <property type="match status" value="2"/>
</dbReference>
<dbReference type="InterPro" id="IPR017441">
    <property type="entry name" value="Protein_kinase_ATP_BS"/>
</dbReference>
<keyword evidence="5 11" id="KW-0547">Nucleotide-binding</keyword>
<evidence type="ECO:0000259" key="14">
    <source>
        <dbReference type="PROSITE" id="PS51285"/>
    </source>
</evidence>
<keyword evidence="4" id="KW-0808">Transferase</keyword>
<evidence type="ECO:0000313" key="15">
    <source>
        <dbReference type="EMBL" id="PMD64077.1"/>
    </source>
</evidence>
<dbReference type="EMBL" id="KZ613774">
    <property type="protein sequence ID" value="PMD64077.1"/>
    <property type="molecule type" value="Genomic_DNA"/>
</dbReference>
<dbReference type="SMART" id="SM00220">
    <property type="entry name" value="S_TKc"/>
    <property type="match status" value="1"/>
</dbReference>
<dbReference type="PROSITE" id="PS51285">
    <property type="entry name" value="AGC_KINASE_CTER"/>
    <property type="match status" value="1"/>
</dbReference>
<reference evidence="15 16" key="1">
    <citation type="submission" date="2016-04" db="EMBL/GenBank/DDBJ databases">
        <title>A degradative enzymes factory behind the ericoid mycorrhizal symbiosis.</title>
        <authorList>
            <consortium name="DOE Joint Genome Institute"/>
            <person name="Martino E."/>
            <person name="Morin E."/>
            <person name="Grelet G."/>
            <person name="Kuo A."/>
            <person name="Kohler A."/>
            <person name="Daghino S."/>
            <person name="Barry K."/>
            <person name="Choi C."/>
            <person name="Cichocki N."/>
            <person name="Clum A."/>
            <person name="Copeland A."/>
            <person name="Hainaut M."/>
            <person name="Haridas S."/>
            <person name="Labutti K."/>
            <person name="Lindquist E."/>
            <person name="Lipzen A."/>
            <person name="Khouja H.-R."/>
            <person name="Murat C."/>
            <person name="Ohm R."/>
            <person name="Olson A."/>
            <person name="Spatafora J."/>
            <person name="Veneault-Fourrey C."/>
            <person name="Henrissat B."/>
            <person name="Grigoriev I."/>
            <person name="Martin F."/>
            <person name="Perotto S."/>
        </authorList>
    </citation>
    <scope>NUCLEOTIDE SEQUENCE [LARGE SCALE GENOMIC DNA]</scope>
    <source>
        <strain evidence="15 16">E</strain>
    </source>
</reference>
<feature type="domain" description="AGC-kinase C-terminal" evidence="14">
    <location>
        <begin position="568"/>
        <end position="645"/>
    </location>
</feature>
<evidence type="ECO:0000313" key="16">
    <source>
        <dbReference type="Proteomes" id="UP000235371"/>
    </source>
</evidence>
<evidence type="ECO:0000256" key="5">
    <source>
        <dbReference type="ARBA" id="ARBA00022741"/>
    </source>
</evidence>
<feature type="compositionally biased region" description="Basic and acidic residues" evidence="12">
    <location>
        <begin position="215"/>
        <end position="227"/>
    </location>
</feature>
<dbReference type="Pfam" id="PF00069">
    <property type="entry name" value="Pkinase"/>
    <property type="match status" value="2"/>
</dbReference>